<dbReference type="AlphaFoldDB" id="A0A1H3X066"/>
<organism evidence="3 4">
    <name type="scientific">Arachidicoccus rhizosphaerae</name>
    <dbReference type="NCBI Taxonomy" id="551991"/>
    <lineage>
        <taxon>Bacteria</taxon>
        <taxon>Pseudomonadati</taxon>
        <taxon>Bacteroidota</taxon>
        <taxon>Chitinophagia</taxon>
        <taxon>Chitinophagales</taxon>
        <taxon>Chitinophagaceae</taxon>
        <taxon>Arachidicoccus</taxon>
    </lineage>
</organism>
<feature type="domain" description="DUF4296" evidence="2">
    <location>
        <begin position="38"/>
        <end position="117"/>
    </location>
</feature>
<dbReference type="STRING" id="551991.SAMN05192529_10481"/>
<accession>A0A1H3X066</accession>
<dbReference type="OrthoDB" id="655149at2"/>
<dbReference type="RefSeq" id="WP_091394526.1">
    <property type="nucleotide sequence ID" value="NZ_FNQY01000004.1"/>
</dbReference>
<feature type="compositionally biased region" description="Low complexity" evidence="1">
    <location>
        <begin position="165"/>
        <end position="175"/>
    </location>
</feature>
<dbReference type="Proteomes" id="UP000199041">
    <property type="component" value="Unassembled WGS sequence"/>
</dbReference>
<protein>
    <recommendedName>
        <fullName evidence="2">DUF4296 domain-containing protein</fullName>
    </recommendedName>
</protein>
<proteinExistence type="predicted"/>
<keyword evidence="4" id="KW-1185">Reference proteome</keyword>
<feature type="region of interest" description="Disordered" evidence="1">
    <location>
        <begin position="134"/>
        <end position="185"/>
    </location>
</feature>
<dbReference type="EMBL" id="FNQY01000004">
    <property type="protein sequence ID" value="SDZ92064.1"/>
    <property type="molecule type" value="Genomic_DNA"/>
</dbReference>
<dbReference type="Pfam" id="PF14129">
    <property type="entry name" value="DUF4296"/>
    <property type="match status" value="1"/>
</dbReference>
<reference evidence="3 4" key="1">
    <citation type="submission" date="2016-10" db="EMBL/GenBank/DDBJ databases">
        <authorList>
            <person name="de Groot N.N."/>
        </authorList>
    </citation>
    <scope>NUCLEOTIDE SEQUENCE [LARGE SCALE GENOMIC DNA]</scope>
    <source>
        <strain evidence="3 4">Vu-144</strain>
    </source>
</reference>
<evidence type="ECO:0000313" key="3">
    <source>
        <dbReference type="EMBL" id="SDZ92064.1"/>
    </source>
</evidence>
<evidence type="ECO:0000313" key="4">
    <source>
        <dbReference type="Proteomes" id="UP000199041"/>
    </source>
</evidence>
<gene>
    <name evidence="3" type="ORF">SAMN05192529_10481</name>
</gene>
<name>A0A1H3X066_9BACT</name>
<dbReference type="InterPro" id="IPR025381">
    <property type="entry name" value="DUF4296"/>
</dbReference>
<sequence>MNPFSLNKKYRKTDTTRYIMAAAVMLGLLAAGCKPKYPKGIMQPDEIKPVLFDVMVATELRQMDTAALAKLHIRDSVTLEIHRVLKAHNVDDSLYFRSMAFYEAHPDELKTLLDSTRSYGNKIQDSLQKKRFTTIDSTKKGTAGPVAVRPHPDSAIKSPKNTENPSVKSPVSVPVEKVKNHVKKL</sequence>
<evidence type="ECO:0000256" key="1">
    <source>
        <dbReference type="SAM" id="MobiDB-lite"/>
    </source>
</evidence>
<evidence type="ECO:0000259" key="2">
    <source>
        <dbReference type="Pfam" id="PF14129"/>
    </source>
</evidence>